<keyword evidence="1" id="KW-1133">Transmembrane helix</keyword>
<accession>A0A0A9E682</accession>
<keyword evidence="1" id="KW-0812">Transmembrane</keyword>
<name>A0A0A9E682_ARUDO</name>
<reference evidence="2" key="2">
    <citation type="journal article" date="2015" name="Data Brief">
        <title>Shoot transcriptome of the giant reed, Arundo donax.</title>
        <authorList>
            <person name="Barrero R.A."/>
            <person name="Guerrero F.D."/>
            <person name="Moolhuijzen P."/>
            <person name="Goolsby J.A."/>
            <person name="Tidwell J."/>
            <person name="Bellgard S.E."/>
            <person name="Bellgard M.I."/>
        </authorList>
    </citation>
    <scope>NUCLEOTIDE SEQUENCE</scope>
    <source>
        <tissue evidence="2">Shoot tissue taken approximately 20 cm above the soil surface</tissue>
    </source>
</reference>
<dbReference type="AlphaFoldDB" id="A0A0A9E682"/>
<evidence type="ECO:0000256" key="1">
    <source>
        <dbReference type="SAM" id="Phobius"/>
    </source>
</evidence>
<feature type="transmembrane region" description="Helical" evidence="1">
    <location>
        <begin position="20"/>
        <end position="40"/>
    </location>
</feature>
<keyword evidence="1" id="KW-0472">Membrane</keyword>
<evidence type="ECO:0000313" key="2">
    <source>
        <dbReference type="EMBL" id="JAD91482.1"/>
    </source>
</evidence>
<protein>
    <submittedName>
        <fullName evidence="2">Uncharacterized protein</fullName>
    </submittedName>
</protein>
<organism evidence="2">
    <name type="scientific">Arundo donax</name>
    <name type="common">Giant reed</name>
    <name type="synonym">Donax arundinaceus</name>
    <dbReference type="NCBI Taxonomy" id="35708"/>
    <lineage>
        <taxon>Eukaryota</taxon>
        <taxon>Viridiplantae</taxon>
        <taxon>Streptophyta</taxon>
        <taxon>Embryophyta</taxon>
        <taxon>Tracheophyta</taxon>
        <taxon>Spermatophyta</taxon>
        <taxon>Magnoliopsida</taxon>
        <taxon>Liliopsida</taxon>
        <taxon>Poales</taxon>
        <taxon>Poaceae</taxon>
        <taxon>PACMAD clade</taxon>
        <taxon>Arundinoideae</taxon>
        <taxon>Arundineae</taxon>
        <taxon>Arundo</taxon>
    </lineage>
</organism>
<sequence length="71" mass="8176">MVFRIFYTRVQCGSTRNASYVGVQSGIFIVVLLDCLLLFIMKAGCQMLRFCSCISYSFRLHTVISYCRIMT</sequence>
<dbReference type="EMBL" id="GBRH01206413">
    <property type="protein sequence ID" value="JAD91482.1"/>
    <property type="molecule type" value="Transcribed_RNA"/>
</dbReference>
<reference evidence="2" key="1">
    <citation type="submission" date="2014-09" db="EMBL/GenBank/DDBJ databases">
        <authorList>
            <person name="Magalhaes I.L.F."/>
            <person name="Oliveira U."/>
            <person name="Santos F.R."/>
            <person name="Vidigal T.H.D.A."/>
            <person name="Brescovit A.D."/>
            <person name="Santos A.J."/>
        </authorList>
    </citation>
    <scope>NUCLEOTIDE SEQUENCE</scope>
    <source>
        <tissue evidence="2">Shoot tissue taken approximately 20 cm above the soil surface</tissue>
    </source>
</reference>
<proteinExistence type="predicted"/>